<feature type="transmembrane region" description="Helical" evidence="7">
    <location>
        <begin position="12"/>
        <end position="28"/>
    </location>
</feature>
<evidence type="ECO:0000256" key="5">
    <source>
        <dbReference type="ARBA" id="ARBA00022989"/>
    </source>
</evidence>
<evidence type="ECO:0000313" key="9">
    <source>
        <dbReference type="EMBL" id="QAV18957.1"/>
    </source>
</evidence>
<evidence type="ECO:0000256" key="4">
    <source>
        <dbReference type="ARBA" id="ARBA00022692"/>
    </source>
</evidence>
<comment type="similarity">
    <text evidence="2">Belongs to the DoxX family.</text>
</comment>
<dbReference type="RefSeq" id="WP_042227499.1">
    <property type="nucleotide sequence ID" value="NZ_CP026520.1"/>
</dbReference>
<proteinExistence type="inferred from homology"/>
<reference evidence="8 11" key="2">
    <citation type="submission" date="2022-05" db="EMBL/GenBank/DDBJ databases">
        <title>Genome Sequencing of Bee-Associated Microbes.</title>
        <authorList>
            <person name="Dunlap C."/>
        </authorList>
    </citation>
    <scope>NUCLEOTIDE SEQUENCE [LARGE SCALE GENOMIC DNA]</scope>
    <source>
        <strain evidence="8 11">NRRL B-23120</strain>
    </source>
</reference>
<dbReference type="PANTHER" id="PTHR33452:SF1">
    <property type="entry name" value="INNER MEMBRANE PROTEIN YPHA-RELATED"/>
    <property type="match status" value="1"/>
</dbReference>
<comment type="subcellular location">
    <subcellularLocation>
        <location evidence="1">Cell membrane</location>
        <topology evidence="1">Multi-pass membrane protein</topology>
    </subcellularLocation>
</comment>
<feature type="transmembrane region" description="Helical" evidence="7">
    <location>
        <begin position="74"/>
        <end position="95"/>
    </location>
</feature>
<evidence type="ECO:0000256" key="6">
    <source>
        <dbReference type="ARBA" id="ARBA00023136"/>
    </source>
</evidence>
<keyword evidence="3" id="KW-1003">Cell membrane</keyword>
<reference evidence="9 10" key="1">
    <citation type="submission" date="2018-01" db="EMBL/GenBank/DDBJ databases">
        <title>The whole genome sequencing and assembly of Paenibacillus chitinolyticus KCCM 41400 strain.</title>
        <authorList>
            <person name="Kim J.-Y."/>
            <person name="Park M.-K."/>
            <person name="Lee Y.-J."/>
            <person name="Yi H."/>
            <person name="Bahn Y.-S."/>
            <person name="Kim J.F."/>
            <person name="Lee D.-W."/>
        </authorList>
    </citation>
    <scope>NUCLEOTIDE SEQUENCE [LARGE SCALE GENOMIC DNA]</scope>
    <source>
        <strain evidence="9 10">KCCM 41400</strain>
    </source>
</reference>
<keyword evidence="11" id="KW-1185">Reference proteome</keyword>
<gene>
    <name evidence="8" type="ORF">M5X16_28855</name>
    <name evidence="9" type="ORF">PC41400_15230</name>
</gene>
<dbReference type="Pfam" id="PF07681">
    <property type="entry name" value="DoxX"/>
    <property type="match status" value="1"/>
</dbReference>
<evidence type="ECO:0000256" key="2">
    <source>
        <dbReference type="ARBA" id="ARBA00006679"/>
    </source>
</evidence>
<dbReference type="PANTHER" id="PTHR33452">
    <property type="entry name" value="OXIDOREDUCTASE CATD-RELATED"/>
    <property type="match status" value="1"/>
</dbReference>
<dbReference type="OrthoDB" id="886570at2"/>
<evidence type="ECO:0000256" key="3">
    <source>
        <dbReference type="ARBA" id="ARBA00022475"/>
    </source>
</evidence>
<feature type="transmembrane region" description="Helical" evidence="7">
    <location>
        <begin position="101"/>
        <end position="120"/>
    </location>
</feature>
<feature type="transmembrane region" description="Helical" evidence="7">
    <location>
        <begin position="48"/>
        <end position="67"/>
    </location>
</feature>
<dbReference type="EMBL" id="JAMDMJ010000055">
    <property type="protein sequence ID" value="MCY9599762.1"/>
    <property type="molecule type" value="Genomic_DNA"/>
</dbReference>
<keyword evidence="5 7" id="KW-1133">Transmembrane helix</keyword>
<dbReference type="GO" id="GO:0005886">
    <property type="term" value="C:plasma membrane"/>
    <property type="evidence" value="ECO:0007669"/>
    <property type="project" value="UniProtKB-SubCell"/>
</dbReference>
<evidence type="ECO:0000313" key="10">
    <source>
        <dbReference type="Proteomes" id="UP000288943"/>
    </source>
</evidence>
<dbReference type="InterPro" id="IPR051907">
    <property type="entry name" value="DoxX-like_oxidoreductase"/>
</dbReference>
<organism evidence="9 10">
    <name type="scientific">Paenibacillus chitinolyticus</name>
    <dbReference type="NCBI Taxonomy" id="79263"/>
    <lineage>
        <taxon>Bacteria</taxon>
        <taxon>Bacillati</taxon>
        <taxon>Bacillota</taxon>
        <taxon>Bacilli</taxon>
        <taxon>Bacillales</taxon>
        <taxon>Paenibacillaceae</taxon>
        <taxon>Paenibacillus</taxon>
    </lineage>
</organism>
<evidence type="ECO:0000256" key="1">
    <source>
        <dbReference type="ARBA" id="ARBA00004651"/>
    </source>
</evidence>
<dbReference type="EMBL" id="CP026520">
    <property type="protein sequence ID" value="QAV18957.1"/>
    <property type="molecule type" value="Genomic_DNA"/>
</dbReference>
<evidence type="ECO:0000313" key="11">
    <source>
        <dbReference type="Proteomes" id="UP001527202"/>
    </source>
</evidence>
<dbReference type="InterPro" id="IPR032808">
    <property type="entry name" value="DoxX"/>
</dbReference>
<dbReference type="KEGG" id="pchi:PC41400_15230"/>
<dbReference type="Proteomes" id="UP000288943">
    <property type="component" value="Chromosome"/>
</dbReference>
<evidence type="ECO:0000256" key="7">
    <source>
        <dbReference type="SAM" id="Phobius"/>
    </source>
</evidence>
<accession>A0A410WXE6</accession>
<protein>
    <submittedName>
        <fullName evidence="9">DoxX family protein</fullName>
    </submittedName>
</protein>
<dbReference type="AlphaFoldDB" id="A0A410WXE6"/>
<keyword evidence="6 7" id="KW-0472">Membrane</keyword>
<evidence type="ECO:0000313" key="8">
    <source>
        <dbReference type="EMBL" id="MCY9599762.1"/>
    </source>
</evidence>
<dbReference type="Proteomes" id="UP001527202">
    <property type="component" value="Unassembled WGS sequence"/>
</dbReference>
<name>A0A410WXE6_9BACL</name>
<sequence>MNSLNKWQYGAFILRIVLGLIFLVHGYQKFEGGLSGVAGFFGSLGLPGFMAYVVAVIELAGGILMLIGLGTRWIAAAFAVIMLVAIFTAKLSLGFTGGYELELALLGMSLGLFFTGKQFLALENVFSRGKANA</sequence>
<keyword evidence="4 7" id="KW-0812">Transmembrane</keyword>
<dbReference type="GeneID" id="95376166"/>